<dbReference type="InterPro" id="IPR050639">
    <property type="entry name" value="SSR_resolvase"/>
</dbReference>
<sequence length="490" mass="57494">MIKKIAIYVRVSTLEQAEHGYSINEQIEKLKKYCEIRDWHLYDTYIDPGFSGSNIERPSIKRLISDCEEKKFDTVLVYKLDRLSRSQKDTLYLIEDVFSKNNVDFVSLNENFDTSTSFGKAMIGILSVFAQLEREQIKERMQLGRLGRVRSGKAASWAVPPFGYTYNRKTGQLEINSVQSKIVEDIFSMYQSGISISKIADKLNIDGHIAKKRKWSRTSIKNILLNSTYCGIVEYKGNIFEGKHDPIITKESFERTKEELEIRQPKRLEALNVTKPFQTKYMLSGLVFCGYCHAPMDTLLGHVRKDGTQLRKYQCKNRFPKKTTTNKIYNEGKKCDSGYYFMEQLETTVINELLKLQNTPSLFNSITSKKSKNKEINIPQIKKDIKLIDDKINKITDLYINNIIDLEESKIRNIRFQKEKEFLINQLNTDDTTKEIEKLKEYEKIVKDFDFGAEDYDKQKILCNRLIEKIYIYKDKLKIVWKFEYLNRVF</sequence>
<organism evidence="8 9">
    <name type="scientific">Floricoccus tropicus</name>
    <dbReference type="NCBI Taxonomy" id="1859473"/>
    <lineage>
        <taxon>Bacteria</taxon>
        <taxon>Bacillati</taxon>
        <taxon>Bacillota</taxon>
        <taxon>Bacilli</taxon>
        <taxon>Lactobacillales</taxon>
        <taxon>Streptococcaceae</taxon>
        <taxon>Floricoccus</taxon>
    </lineage>
</organism>
<dbReference type="Gene3D" id="3.90.1750.20">
    <property type="entry name" value="Putative Large Serine Recombinase, Chain B, Domain 2"/>
    <property type="match status" value="1"/>
</dbReference>
<feature type="active site" description="O-(5'-phospho-DNA)-serine intermediate" evidence="4 5">
    <location>
        <position position="12"/>
    </location>
</feature>
<dbReference type="InterPro" id="IPR025827">
    <property type="entry name" value="Zn_ribbon_recom_dom"/>
</dbReference>
<dbReference type="PROSITE" id="PS51736">
    <property type="entry name" value="RECOMBINASES_3"/>
    <property type="match status" value="1"/>
</dbReference>
<dbReference type="GO" id="GO:0000150">
    <property type="term" value="F:DNA strand exchange activity"/>
    <property type="evidence" value="ECO:0007669"/>
    <property type="project" value="InterPro"/>
</dbReference>
<dbReference type="SMART" id="SM00857">
    <property type="entry name" value="Resolvase"/>
    <property type="match status" value="1"/>
</dbReference>
<comment type="caution">
    <text evidence="8">The sequence shown here is derived from an EMBL/GenBank/DDBJ whole genome shotgun (WGS) entry which is preliminary data.</text>
</comment>
<evidence type="ECO:0000256" key="2">
    <source>
        <dbReference type="ARBA" id="ARBA00023125"/>
    </source>
</evidence>
<keyword evidence="2" id="KW-0238">DNA-binding</keyword>
<dbReference type="InterPro" id="IPR006118">
    <property type="entry name" value="Recombinase_CS"/>
</dbReference>
<dbReference type="PANTHER" id="PTHR30461">
    <property type="entry name" value="DNA-INVERTASE FROM LAMBDOID PROPHAGE"/>
    <property type="match status" value="1"/>
</dbReference>
<dbReference type="FunFam" id="3.40.50.1390:FF:000009">
    <property type="entry name" value="Recombinase family protein"/>
    <property type="match status" value="1"/>
</dbReference>
<dbReference type="Gene3D" id="3.40.50.1390">
    <property type="entry name" value="Resolvase, N-terminal catalytic domain"/>
    <property type="match status" value="1"/>
</dbReference>
<dbReference type="GO" id="GO:0003677">
    <property type="term" value="F:DNA binding"/>
    <property type="evidence" value="ECO:0007669"/>
    <property type="project" value="UniProtKB-KW"/>
</dbReference>
<dbReference type="Proteomes" id="UP000178622">
    <property type="component" value="Unassembled WGS sequence"/>
</dbReference>
<keyword evidence="3" id="KW-0233">DNA recombination</keyword>
<dbReference type="InterPro" id="IPR006119">
    <property type="entry name" value="Resolv_N"/>
</dbReference>
<dbReference type="GO" id="GO:0015074">
    <property type="term" value="P:DNA integration"/>
    <property type="evidence" value="ECO:0007669"/>
    <property type="project" value="UniProtKB-KW"/>
</dbReference>
<dbReference type="PANTHER" id="PTHR30461:SF23">
    <property type="entry name" value="DNA RECOMBINASE-RELATED"/>
    <property type="match status" value="1"/>
</dbReference>
<dbReference type="Pfam" id="PF00239">
    <property type="entry name" value="Resolvase"/>
    <property type="match status" value="1"/>
</dbReference>
<dbReference type="PROSITE" id="PS51737">
    <property type="entry name" value="RECOMBINASE_DNA_BIND"/>
    <property type="match status" value="1"/>
</dbReference>
<name>A0A1E8GMU5_9LACT</name>
<evidence type="ECO:0000259" key="6">
    <source>
        <dbReference type="PROSITE" id="PS51736"/>
    </source>
</evidence>
<evidence type="ECO:0000313" key="9">
    <source>
        <dbReference type="Proteomes" id="UP000178622"/>
    </source>
</evidence>
<proteinExistence type="predicted"/>
<feature type="domain" description="Resolvase/invertase-type recombinase catalytic" evidence="6">
    <location>
        <begin position="4"/>
        <end position="152"/>
    </location>
</feature>
<dbReference type="Pfam" id="PF07508">
    <property type="entry name" value="Recombinase"/>
    <property type="match status" value="1"/>
</dbReference>
<dbReference type="CDD" id="cd00338">
    <property type="entry name" value="Ser_Recombinase"/>
    <property type="match status" value="1"/>
</dbReference>
<evidence type="ECO:0000256" key="1">
    <source>
        <dbReference type="ARBA" id="ARBA00022908"/>
    </source>
</evidence>
<dbReference type="InterPro" id="IPR036162">
    <property type="entry name" value="Resolvase-like_N_sf"/>
</dbReference>
<dbReference type="RefSeq" id="WP_070792079.1">
    <property type="nucleotide sequence ID" value="NZ_MKIR01000012.1"/>
</dbReference>
<dbReference type="OrthoDB" id="9811097at2"/>
<evidence type="ECO:0000313" key="8">
    <source>
        <dbReference type="EMBL" id="OFI49562.1"/>
    </source>
</evidence>
<keyword evidence="9" id="KW-1185">Reference proteome</keyword>
<evidence type="ECO:0000259" key="7">
    <source>
        <dbReference type="PROSITE" id="PS51737"/>
    </source>
</evidence>
<dbReference type="Pfam" id="PF13408">
    <property type="entry name" value="Zn_ribbon_recom"/>
    <property type="match status" value="1"/>
</dbReference>
<dbReference type="AlphaFoldDB" id="A0A1E8GMU5"/>
<protein>
    <submittedName>
        <fullName evidence="8">Integrase</fullName>
    </submittedName>
</protein>
<dbReference type="InterPro" id="IPR038109">
    <property type="entry name" value="DNA_bind_recomb_sf"/>
</dbReference>
<dbReference type="PROSITE" id="PS00397">
    <property type="entry name" value="RECOMBINASES_1"/>
    <property type="match status" value="1"/>
</dbReference>
<reference evidence="9" key="1">
    <citation type="submission" date="2016-09" db="EMBL/GenBank/DDBJ databases">
        <title>Draft genome sequence of a novel species of the family Streptococcaceae isolated from flowers.</title>
        <authorList>
            <person name="Chuah L.-O."/>
            <person name="Yap K.-P."/>
            <person name="Thong K.L."/>
            <person name="Liong M.T."/>
            <person name="Ahmad R."/>
            <person name="Rusul G."/>
        </authorList>
    </citation>
    <scope>NUCLEOTIDE SEQUENCE [LARGE SCALE GENOMIC DNA]</scope>
    <source>
        <strain evidence="9">DF1</strain>
    </source>
</reference>
<dbReference type="EMBL" id="MKIR01000012">
    <property type="protein sequence ID" value="OFI49562.1"/>
    <property type="molecule type" value="Genomic_DNA"/>
</dbReference>
<gene>
    <name evidence="8" type="ORF">BG261_02995</name>
</gene>
<evidence type="ECO:0000256" key="3">
    <source>
        <dbReference type="ARBA" id="ARBA00023172"/>
    </source>
</evidence>
<feature type="domain" description="Recombinase" evidence="7">
    <location>
        <begin position="161"/>
        <end position="266"/>
    </location>
</feature>
<keyword evidence="1" id="KW-0229">DNA integration</keyword>
<evidence type="ECO:0000256" key="5">
    <source>
        <dbReference type="PROSITE-ProRule" id="PRU10137"/>
    </source>
</evidence>
<dbReference type="InterPro" id="IPR011109">
    <property type="entry name" value="DNA_bind_recombinase_dom"/>
</dbReference>
<dbReference type="SUPFAM" id="SSF53041">
    <property type="entry name" value="Resolvase-like"/>
    <property type="match status" value="1"/>
</dbReference>
<dbReference type="STRING" id="1859473.BG261_02995"/>
<accession>A0A1E8GMU5</accession>
<evidence type="ECO:0000256" key="4">
    <source>
        <dbReference type="PIRSR" id="PIRSR606118-50"/>
    </source>
</evidence>